<evidence type="ECO:0000256" key="5">
    <source>
        <dbReference type="ARBA" id="ARBA00022679"/>
    </source>
</evidence>
<dbReference type="EC" id="2.7.4.7" evidence="11"/>
<dbReference type="InterPro" id="IPR029056">
    <property type="entry name" value="Ribokinase-like"/>
</dbReference>
<dbReference type="CDD" id="cd01169">
    <property type="entry name" value="HMPP_kinase"/>
    <property type="match status" value="1"/>
</dbReference>
<gene>
    <name evidence="11" type="primary">thiD</name>
    <name evidence="11" type="ORF">IAA98_11990</name>
</gene>
<proteinExistence type="predicted"/>
<evidence type="ECO:0000256" key="3">
    <source>
        <dbReference type="ARBA" id="ARBA00003848"/>
    </source>
</evidence>
<dbReference type="AlphaFoldDB" id="A0A9D1H005"/>
<dbReference type="InterPro" id="IPR004399">
    <property type="entry name" value="HMP/HMP-P_kinase_dom"/>
</dbReference>
<sequence length="270" mass="28614">MGLTIAGTDPSGGAGIQADIKAFSALGVYATSIITALVAQATQGVRGFVAVDPDFLRLQWDTLVDDVRIDVIKIGMLANAELADTVADFLDQGITDDVVLDPVMVATSGDRLLDDRATDAVRRLCRKAALITPNLPEAAVLLDRDAATTAGQLRDEAHRLLDTGVPRVLLKGGHLSEARSIDIYADQDGLVELDAPRIDTTNSHGTGCTLSSAIAAFRARGASWPDACQLAKQWLTEALRTANTLQVGKGSGPVHHFHQIWHDELGGPHA</sequence>
<keyword evidence="6" id="KW-0547">Nucleotide-binding</keyword>
<reference evidence="11" key="2">
    <citation type="journal article" date="2021" name="PeerJ">
        <title>Extensive microbial diversity within the chicken gut microbiome revealed by metagenomics and culture.</title>
        <authorList>
            <person name="Gilroy R."/>
            <person name="Ravi A."/>
            <person name="Getino M."/>
            <person name="Pursley I."/>
            <person name="Horton D.L."/>
            <person name="Alikhan N.F."/>
            <person name="Baker D."/>
            <person name="Gharbi K."/>
            <person name="Hall N."/>
            <person name="Watson M."/>
            <person name="Adriaenssens E.M."/>
            <person name="Foster-Nyarko E."/>
            <person name="Jarju S."/>
            <person name="Secka A."/>
            <person name="Antonio M."/>
            <person name="Oren A."/>
            <person name="Chaudhuri R.R."/>
            <person name="La Ragione R."/>
            <person name="Hildebrand F."/>
            <person name="Pallen M.J."/>
        </authorList>
    </citation>
    <scope>NUCLEOTIDE SEQUENCE</scope>
    <source>
        <strain evidence="11">ChiGjej1B1-24693</strain>
    </source>
</reference>
<evidence type="ECO:0000256" key="8">
    <source>
        <dbReference type="ARBA" id="ARBA00022840"/>
    </source>
</evidence>
<dbReference type="GO" id="GO:0005524">
    <property type="term" value="F:ATP binding"/>
    <property type="evidence" value="ECO:0007669"/>
    <property type="project" value="UniProtKB-KW"/>
</dbReference>
<dbReference type="SUPFAM" id="SSF53613">
    <property type="entry name" value="Ribokinase-like"/>
    <property type="match status" value="1"/>
</dbReference>
<evidence type="ECO:0000313" key="11">
    <source>
        <dbReference type="EMBL" id="HIT76297.1"/>
    </source>
</evidence>
<dbReference type="EC" id="2.7.1.49" evidence="11"/>
<dbReference type="Gene3D" id="3.40.1190.20">
    <property type="match status" value="1"/>
</dbReference>
<comment type="caution">
    <text evidence="11">The sequence shown here is derived from an EMBL/GenBank/DDBJ whole genome shotgun (WGS) entry which is preliminary data.</text>
</comment>
<evidence type="ECO:0000313" key="12">
    <source>
        <dbReference type="Proteomes" id="UP000886842"/>
    </source>
</evidence>
<dbReference type="GO" id="GO:0008902">
    <property type="term" value="F:hydroxymethylpyrimidine kinase activity"/>
    <property type="evidence" value="ECO:0007669"/>
    <property type="project" value="UniProtKB-EC"/>
</dbReference>
<evidence type="ECO:0000256" key="4">
    <source>
        <dbReference type="ARBA" id="ARBA00004769"/>
    </source>
</evidence>
<keyword evidence="9" id="KW-0784">Thiamine biosynthesis</keyword>
<dbReference type="Pfam" id="PF08543">
    <property type="entry name" value="Phos_pyr_kin"/>
    <property type="match status" value="1"/>
</dbReference>
<comment type="pathway">
    <text evidence="4">Cofactor biosynthesis; thiamine diphosphate biosynthesis; 4-amino-2-methyl-5-diphosphomethylpyrimidine from 5-amino-1-(5-phospho-D-ribosyl)imidazole: step 3/3.</text>
</comment>
<protein>
    <submittedName>
        <fullName evidence="11">Bifunctional hydroxymethylpyrimidine kinase/phosphomethylpyrimidine kinase</fullName>
        <ecNumber evidence="11">2.7.1.49</ecNumber>
        <ecNumber evidence="11">2.7.4.7</ecNumber>
    </submittedName>
</protein>
<dbReference type="GO" id="GO:0009228">
    <property type="term" value="P:thiamine biosynthetic process"/>
    <property type="evidence" value="ECO:0007669"/>
    <property type="project" value="UniProtKB-KW"/>
</dbReference>
<dbReference type="FunFam" id="3.40.1190.20:FF:000003">
    <property type="entry name" value="Phosphomethylpyrimidine kinase ThiD"/>
    <property type="match status" value="1"/>
</dbReference>
<organism evidence="11 12">
    <name type="scientific">Candidatus Avipropionibacterium avicola</name>
    <dbReference type="NCBI Taxonomy" id="2840701"/>
    <lineage>
        <taxon>Bacteria</taxon>
        <taxon>Bacillati</taxon>
        <taxon>Actinomycetota</taxon>
        <taxon>Actinomycetes</taxon>
        <taxon>Propionibacteriales</taxon>
        <taxon>Propionibacteriaceae</taxon>
        <taxon>Propionibacteriaceae incertae sedis</taxon>
        <taxon>Candidatus Avipropionibacterium</taxon>
    </lineage>
</organism>
<comment type="function">
    <text evidence="3">Catalyzes the phosphorylation of hydroxymethylpyrimidine phosphate (HMP-P) to HMP-PP, and of HMP to HMP-P.</text>
</comment>
<keyword evidence="5 11" id="KW-0808">Transferase</keyword>
<evidence type="ECO:0000256" key="2">
    <source>
        <dbReference type="ARBA" id="ARBA00000565"/>
    </source>
</evidence>
<keyword evidence="8" id="KW-0067">ATP-binding</keyword>
<evidence type="ECO:0000256" key="9">
    <source>
        <dbReference type="ARBA" id="ARBA00022977"/>
    </source>
</evidence>
<comment type="catalytic activity">
    <reaction evidence="1">
        <text>4-amino-5-hydroxymethyl-2-methylpyrimidine + ATP = 4-amino-2-methyl-5-(phosphooxymethyl)pyrimidine + ADP + H(+)</text>
        <dbReference type="Rhea" id="RHEA:23096"/>
        <dbReference type="ChEBI" id="CHEBI:15378"/>
        <dbReference type="ChEBI" id="CHEBI:16892"/>
        <dbReference type="ChEBI" id="CHEBI:30616"/>
        <dbReference type="ChEBI" id="CHEBI:58354"/>
        <dbReference type="ChEBI" id="CHEBI:456216"/>
        <dbReference type="EC" id="2.7.1.49"/>
    </reaction>
</comment>
<accession>A0A9D1H005</accession>
<name>A0A9D1H005_9ACTN</name>
<evidence type="ECO:0000256" key="7">
    <source>
        <dbReference type="ARBA" id="ARBA00022777"/>
    </source>
</evidence>
<dbReference type="GO" id="GO:0005829">
    <property type="term" value="C:cytosol"/>
    <property type="evidence" value="ECO:0007669"/>
    <property type="project" value="TreeGrafter"/>
</dbReference>
<evidence type="ECO:0000259" key="10">
    <source>
        <dbReference type="Pfam" id="PF08543"/>
    </source>
</evidence>
<comment type="catalytic activity">
    <reaction evidence="2">
        <text>4-amino-2-methyl-5-(phosphooxymethyl)pyrimidine + ATP = 4-amino-2-methyl-5-(diphosphooxymethyl)pyrimidine + ADP</text>
        <dbReference type="Rhea" id="RHEA:19893"/>
        <dbReference type="ChEBI" id="CHEBI:30616"/>
        <dbReference type="ChEBI" id="CHEBI:57841"/>
        <dbReference type="ChEBI" id="CHEBI:58354"/>
        <dbReference type="ChEBI" id="CHEBI:456216"/>
        <dbReference type="EC" id="2.7.4.7"/>
    </reaction>
</comment>
<dbReference type="NCBIfam" id="TIGR00097">
    <property type="entry name" value="HMP-P_kinase"/>
    <property type="match status" value="1"/>
</dbReference>
<dbReference type="InterPro" id="IPR013749">
    <property type="entry name" value="PM/HMP-P_kinase-1"/>
</dbReference>
<feature type="domain" description="Pyridoxamine kinase/Phosphomethylpyrimidine kinase" evidence="10">
    <location>
        <begin position="9"/>
        <end position="255"/>
    </location>
</feature>
<keyword evidence="7 11" id="KW-0418">Kinase</keyword>
<dbReference type="EMBL" id="DVLP01000353">
    <property type="protein sequence ID" value="HIT76297.1"/>
    <property type="molecule type" value="Genomic_DNA"/>
</dbReference>
<dbReference type="PANTHER" id="PTHR20858:SF17">
    <property type="entry name" value="HYDROXYMETHYLPYRIMIDINE_PHOSPHOMETHYLPYRIMIDINE KINASE THI20-RELATED"/>
    <property type="match status" value="1"/>
</dbReference>
<evidence type="ECO:0000256" key="1">
    <source>
        <dbReference type="ARBA" id="ARBA00000151"/>
    </source>
</evidence>
<dbReference type="GO" id="GO:0008972">
    <property type="term" value="F:phosphomethylpyrimidine kinase activity"/>
    <property type="evidence" value="ECO:0007669"/>
    <property type="project" value="UniProtKB-EC"/>
</dbReference>
<reference evidence="11" key="1">
    <citation type="submission" date="2020-10" db="EMBL/GenBank/DDBJ databases">
        <authorList>
            <person name="Gilroy R."/>
        </authorList>
    </citation>
    <scope>NUCLEOTIDE SEQUENCE</scope>
    <source>
        <strain evidence="11">ChiGjej1B1-24693</strain>
    </source>
</reference>
<evidence type="ECO:0000256" key="6">
    <source>
        <dbReference type="ARBA" id="ARBA00022741"/>
    </source>
</evidence>
<dbReference type="PANTHER" id="PTHR20858">
    <property type="entry name" value="PHOSPHOMETHYLPYRIMIDINE KINASE"/>
    <property type="match status" value="1"/>
</dbReference>
<dbReference type="Proteomes" id="UP000886842">
    <property type="component" value="Unassembled WGS sequence"/>
</dbReference>